<evidence type="ECO:0008006" key="4">
    <source>
        <dbReference type="Google" id="ProtNLM"/>
    </source>
</evidence>
<evidence type="ECO:0000313" key="3">
    <source>
        <dbReference type="Proteomes" id="UP000251889"/>
    </source>
</evidence>
<dbReference type="AlphaFoldDB" id="A0A364Y3Z1"/>
<organism evidence="2 3">
    <name type="scientific">Pseudochryseolinea flava</name>
    <dbReference type="NCBI Taxonomy" id="2059302"/>
    <lineage>
        <taxon>Bacteria</taxon>
        <taxon>Pseudomonadati</taxon>
        <taxon>Bacteroidota</taxon>
        <taxon>Cytophagia</taxon>
        <taxon>Cytophagales</taxon>
        <taxon>Fulvivirgaceae</taxon>
        <taxon>Pseudochryseolinea</taxon>
    </lineage>
</organism>
<reference evidence="2 3" key="1">
    <citation type="submission" date="2018-06" db="EMBL/GenBank/DDBJ databases">
        <title>Chryseolinea flavus sp. nov., a member of the phylum Bacteroidetes isolated from soil.</title>
        <authorList>
            <person name="Li Y."/>
            <person name="Wang J."/>
        </authorList>
    </citation>
    <scope>NUCLEOTIDE SEQUENCE [LARGE SCALE GENOMIC DNA]</scope>
    <source>
        <strain evidence="2 3">SDU1-6</strain>
    </source>
</reference>
<name>A0A364Y3Z1_9BACT</name>
<evidence type="ECO:0000256" key="1">
    <source>
        <dbReference type="SAM" id="SignalP"/>
    </source>
</evidence>
<dbReference type="EMBL" id="QMFY01000003">
    <property type="protein sequence ID" value="RAW01642.1"/>
    <property type="molecule type" value="Genomic_DNA"/>
</dbReference>
<dbReference type="RefSeq" id="WP_112746382.1">
    <property type="nucleotide sequence ID" value="NZ_QMFY01000003.1"/>
</dbReference>
<comment type="caution">
    <text evidence="2">The sequence shown here is derived from an EMBL/GenBank/DDBJ whole genome shotgun (WGS) entry which is preliminary data.</text>
</comment>
<keyword evidence="1" id="KW-0732">Signal</keyword>
<keyword evidence="3" id="KW-1185">Reference proteome</keyword>
<proteinExistence type="predicted"/>
<protein>
    <recommendedName>
        <fullName evidence="4">Outer membrane protein beta-barrel domain-containing protein</fullName>
    </recommendedName>
</protein>
<accession>A0A364Y3Z1</accession>
<dbReference type="Proteomes" id="UP000251889">
    <property type="component" value="Unassembled WGS sequence"/>
</dbReference>
<sequence length="173" mass="18414">MSRLFYAVVLTISIVLPAKAQEVVGDDRVSGNVGAGIGLEYGGIGIRVSGPIAKHFALFGGVGHNTLDIALAGGLSYEPLLKGTIRPEVIAMVGANNVVTDAGDFHPRYERTYYGASVGAGIHYYVGSNDNFINIKAVYPIATFHYKEVMDDAVGVKSIPFYFSVGFHLDLGD</sequence>
<feature type="signal peptide" evidence="1">
    <location>
        <begin position="1"/>
        <end position="20"/>
    </location>
</feature>
<dbReference type="OrthoDB" id="839410at2"/>
<gene>
    <name evidence="2" type="ORF">DQQ10_08280</name>
</gene>
<evidence type="ECO:0000313" key="2">
    <source>
        <dbReference type="EMBL" id="RAW01642.1"/>
    </source>
</evidence>
<feature type="chain" id="PRO_5016561797" description="Outer membrane protein beta-barrel domain-containing protein" evidence="1">
    <location>
        <begin position="21"/>
        <end position="173"/>
    </location>
</feature>